<evidence type="ECO:0000313" key="2">
    <source>
        <dbReference type="EnsemblProtists" id="EKX34169"/>
    </source>
</evidence>
<gene>
    <name evidence="1" type="ORF">GUITHDRAFT_155825</name>
</gene>
<dbReference type="GeneID" id="17290911"/>
<evidence type="ECO:0000313" key="1">
    <source>
        <dbReference type="EMBL" id="EKX34169.1"/>
    </source>
</evidence>
<dbReference type="HOGENOM" id="CLU_1589541_0_0_1"/>
<dbReference type="PaxDb" id="55529-EKX34169"/>
<protein>
    <submittedName>
        <fullName evidence="1 2">Uncharacterized protein</fullName>
    </submittedName>
</protein>
<dbReference type="RefSeq" id="XP_005821149.1">
    <property type="nucleotide sequence ID" value="XM_005821092.1"/>
</dbReference>
<organism evidence="1">
    <name type="scientific">Guillardia theta (strain CCMP2712)</name>
    <name type="common">Cryptophyte</name>
    <dbReference type="NCBI Taxonomy" id="905079"/>
    <lineage>
        <taxon>Eukaryota</taxon>
        <taxon>Cryptophyceae</taxon>
        <taxon>Pyrenomonadales</taxon>
        <taxon>Geminigeraceae</taxon>
        <taxon>Guillardia</taxon>
    </lineage>
</organism>
<name>L1IE36_GUITC</name>
<proteinExistence type="predicted"/>
<dbReference type="EMBL" id="JH993117">
    <property type="protein sequence ID" value="EKX34169.1"/>
    <property type="molecule type" value="Genomic_DNA"/>
</dbReference>
<accession>L1IE36</accession>
<reference evidence="3" key="2">
    <citation type="submission" date="2012-11" db="EMBL/GenBank/DDBJ databases">
        <authorList>
            <person name="Kuo A."/>
            <person name="Curtis B.A."/>
            <person name="Tanifuji G."/>
            <person name="Burki F."/>
            <person name="Gruber A."/>
            <person name="Irimia M."/>
            <person name="Maruyama S."/>
            <person name="Arias M.C."/>
            <person name="Ball S.G."/>
            <person name="Gile G.H."/>
            <person name="Hirakawa Y."/>
            <person name="Hopkins J.F."/>
            <person name="Rensing S.A."/>
            <person name="Schmutz J."/>
            <person name="Symeonidi A."/>
            <person name="Elias M."/>
            <person name="Eveleigh R.J."/>
            <person name="Herman E.K."/>
            <person name="Klute M.J."/>
            <person name="Nakayama T."/>
            <person name="Obornik M."/>
            <person name="Reyes-Prieto A."/>
            <person name="Armbrust E.V."/>
            <person name="Aves S.J."/>
            <person name="Beiko R.G."/>
            <person name="Coutinho P."/>
            <person name="Dacks J.B."/>
            <person name="Durnford D.G."/>
            <person name="Fast N.M."/>
            <person name="Green B.R."/>
            <person name="Grisdale C."/>
            <person name="Hempe F."/>
            <person name="Henrissat B."/>
            <person name="Hoppner M.P."/>
            <person name="Ishida K.-I."/>
            <person name="Kim E."/>
            <person name="Koreny L."/>
            <person name="Kroth P.G."/>
            <person name="Liu Y."/>
            <person name="Malik S.-B."/>
            <person name="Maier U.G."/>
            <person name="McRose D."/>
            <person name="Mock T."/>
            <person name="Neilson J.A."/>
            <person name="Onodera N.T."/>
            <person name="Poole A.M."/>
            <person name="Pritham E.J."/>
            <person name="Richards T.A."/>
            <person name="Rocap G."/>
            <person name="Roy S.W."/>
            <person name="Sarai C."/>
            <person name="Schaack S."/>
            <person name="Shirato S."/>
            <person name="Slamovits C.H."/>
            <person name="Spencer D.F."/>
            <person name="Suzuki S."/>
            <person name="Worden A.Z."/>
            <person name="Zauner S."/>
            <person name="Barry K."/>
            <person name="Bell C."/>
            <person name="Bharti A.K."/>
            <person name="Crow J.A."/>
            <person name="Grimwood J."/>
            <person name="Kramer R."/>
            <person name="Lindquist E."/>
            <person name="Lucas S."/>
            <person name="Salamov A."/>
            <person name="McFadden G.I."/>
            <person name="Lane C.E."/>
            <person name="Keeling P.J."/>
            <person name="Gray M.W."/>
            <person name="Grigoriev I.V."/>
            <person name="Archibald J.M."/>
        </authorList>
    </citation>
    <scope>NUCLEOTIDE SEQUENCE</scope>
    <source>
        <strain evidence="3">CCMP2712</strain>
    </source>
</reference>
<dbReference type="AlphaFoldDB" id="L1IE36"/>
<reference evidence="1 3" key="1">
    <citation type="journal article" date="2012" name="Nature">
        <title>Algal genomes reveal evolutionary mosaicism and the fate of nucleomorphs.</title>
        <authorList>
            <consortium name="DOE Joint Genome Institute"/>
            <person name="Curtis B.A."/>
            <person name="Tanifuji G."/>
            <person name="Burki F."/>
            <person name="Gruber A."/>
            <person name="Irimia M."/>
            <person name="Maruyama S."/>
            <person name="Arias M.C."/>
            <person name="Ball S.G."/>
            <person name="Gile G.H."/>
            <person name="Hirakawa Y."/>
            <person name="Hopkins J.F."/>
            <person name="Kuo A."/>
            <person name="Rensing S.A."/>
            <person name="Schmutz J."/>
            <person name="Symeonidi A."/>
            <person name="Elias M."/>
            <person name="Eveleigh R.J."/>
            <person name="Herman E.K."/>
            <person name="Klute M.J."/>
            <person name="Nakayama T."/>
            <person name="Obornik M."/>
            <person name="Reyes-Prieto A."/>
            <person name="Armbrust E.V."/>
            <person name="Aves S.J."/>
            <person name="Beiko R.G."/>
            <person name="Coutinho P."/>
            <person name="Dacks J.B."/>
            <person name="Durnford D.G."/>
            <person name="Fast N.M."/>
            <person name="Green B.R."/>
            <person name="Grisdale C.J."/>
            <person name="Hempel F."/>
            <person name="Henrissat B."/>
            <person name="Hoppner M.P."/>
            <person name="Ishida K."/>
            <person name="Kim E."/>
            <person name="Koreny L."/>
            <person name="Kroth P.G."/>
            <person name="Liu Y."/>
            <person name="Malik S.B."/>
            <person name="Maier U.G."/>
            <person name="McRose D."/>
            <person name="Mock T."/>
            <person name="Neilson J.A."/>
            <person name="Onodera N.T."/>
            <person name="Poole A.M."/>
            <person name="Pritham E.J."/>
            <person name="Richards T.A."/>
            <person name="Rocap G."/>
            <person name="Roy S.W."/>
            <person name="Sarai C."/>
            <person name="Schaack S."/>
            <person name="Shirato S."/>
            <person name="Slamovits C.H."/>
            <person name="Spencer D.F."/>
            <person name="Suzuki S."/>
            <person name="Worden A.Z."/>
            <person name="Zauner S."/>
            <person name="Barry K."/>
            <person name="Bell C."/>
            <person name="Bharti A.K."/>
            <person name="Crow J.A."/>
            <person name="Grimwood J."/>
            <person name="Kramer R."/>
            <person name="Lindquist E."/>
            <person name="Lucas S."/>
            <person name="Salamov A."/>
            <person name="McFadden G.I."/>
            <person name="Lane C.E."/>
            <person name="Keeling P.J."/>
            <person name="Gray M.W."/>
            <person name="Grigoriev I.V."/>
            <person name="Archibald J.M."/>
        </authorList>
    </citation>
    <scope>NUCLEOTIDE SEQUENCE</scope>
    <source>
        <strain evidence="1 3">CCMP2712</strain>
    </source>
</reference>
<dbReference type="EnsemblProtists" id="EKX34169">
    <property type="protein sequence ID" value="EKX34169"/>
    <property type="gene ID" value="GUITHDRAFT_155825"/>
</dbReference>
<reference evidence="2" key="3">
    <citation type="submission" date="2016-03" db="UniProtKB">
        <authorList>
            <consortium name="EnsemblProtists"/>
        </authorList>
    </citation>
    <scope>IDENTIFICATION</scope>
</reference>
<evidence type="ECO:0000313" key="3">
    <source>
        <dbReference type="Proteomes" id="UP000011087"/>
    </source>
</evidence>
<dbReference type="Proteomes" id="UP000011087">
    <property type="component" value="Unassembled WGS sequence"/>
</dbReference>
<keyword evidence="3" id="KW-1185">Reference proteome</keyword>
<dbReference type="KEGG" id="gtt:GUITHDRAFT_155825"/>
<sequence length="168" mass="18588">MSFLDQHLPIVFESDNVSTGSHRSMSISDSVDGDNLSLSELAFCMEIDGSLDHFDAPTDDSSIVKELDIAFGESTSDVLYGFGKRNKKKSKGVFVEVGRCGEGAMDVPDIGDFLAIDDDWNNVGEDQRKDQEVDFFRIEKYFSLVQPDSCGCSPHASRMKVQRCPLMA</sequence>